<evidence type="ECO:0000256" key="1">
    <source>
        <dbReference type="ARBA" id="ARBA00022723"/>
    </source>
</evidence>
<gene>
    <name evidence="4" type="ORF">OCV57_08315</name>
</gene>
<feature type="binding site" evidence="3">
    <location>
        <position position="8"/>
    </location>
    <ligand>
        <name>a divalent metal cation</name>
        <dbReference type="ChEBI" id="CHEBI:60240"/>
        <label>1</label>
    </ligand>
</feature>
<dbReference type="Proteomes" id="UP001208131">
    <property type="component" value="Unassembled WGS sequence"/>
</dbReference>
<dbReference type="Gene3D" id="3.20.20.140">
    <property type="entry name" value="Metal-dependent hydrolases"/>
    <property type="match status" value="1"/>
</dbReference>
<evidence type="ECO:0000313" key="4">
    <source>
        <dbReference type="EMBL" id="MCU6705928.1"/>
    </source>
</evidence>
<proteinExistence type="predicted"/>
<dbReference type="PROSITE" id="PS01091">
    <property type="entry name" value="TATD_3"/>
    <property type="match status" value="1"/>
</dbReference>
<comment type="caution">
    <text evidence="4">The sequence shown here is derived from an EMBL/GenBank/DDBJ whole genome shotgun (WGS) entry which is preliminary data.</text>
</comment>
<reference evidence="4 5" key="1">
    <citation type="journal article" date="2021" name="ISME Commun">
        <title>Automated analysis of genomic sequences facilitates high-throughput and comprehensive description of bacteria.</title>
        <authorList>
            <person name="Hitch T.C.A."/>
        </authorList>
    </citation>
    <scope>NUCLEOTIDE SEQUENCE [LARGE SCALE GENOMIC DNA]</scope>
    <source>
        <strain evidence="4 5">Sanger_31</strain>
    </source>
</reference>
<feature type="binding site" evidence="3">
    <location>
        <position position="10"/>
    </location>
    <ligand>
        <name>a divalent metal cation</name>
        <dbReference type="ChEBI" id="CHEBI:60240"/>
        <label>1</label>
    </ligand>
</feature>
<keyword evidence="2 4" id="KW-0378">Hydrolase</keyword>
<evidence type="ECO:0000313" key="5">
    <source>
        <dbReference type="Proteomes" id="UP001208131"/>
    </source>
</evidence>
<dbReference type="InterPro" id="IPR015991">
    <property type="entry name" value="TatD/YcfH-like"/>
</dbReference>
<dbReference type="EMBL" id="JAOQJZ010000007">
    <property type="protein sequence ID" value="MCU6705928.1"/>
    <property type="molecule type" value="Genomic_DNA"/>
</dbReference>
<dbReference type="PANTHER" id="PTHR46124">
    <property type="entry name" value="D-AMINOACYL-TRNA DEACYLASE"/>
    <property type="match status" value="1"/>
</dbReference>
<accession>A0AAE3LHN5</accession>
<dbReference type="FunFam" id="3.20.20.140:FF:000005">
    <property type="entry name" value="TatD family hydrolase"/>
    <property type="match status" value="1"/>
</dbReference>
<dbReference type="SUPFAM" id="SSF51556">
    <property type="entry name" value="Metallo-dependent hydrolases"/>
    <property type="match status" value="1"/>
</dbReference>
<protein>
    <submittedName>
        <fullName evidence="4">TatD family hydrolase</fullName>
    </submittedName>
</protein>
<feature type="binding site" evidence="3">
    <location>
        <position position="101"/>
    </location>
    <ligand>
        <name>a divalent metal cation</name>
        <dbReference type="ChEBI" id="CHEBI:60240"/>
        <label>1</label>
    </ligand>
</feature>
<evidence type="ECO:0000256" key="3">
    <source>
        <dbReference type="PIRSR" id="PIRSR005902-1"/>
    </source>
</evidence>
<dbReference type="GO" id="GO:0016788">
    <property type="term" value="F:hydrolase activity, acting on ester bonds"/>
    <property type="evidence" value="ECO:0007669"/>
    <property type="project" value="InterPro"/>
</dbReference>
<feature type="binding site" evidence="3">
    <location>
        <position position="137"/>
    </location>
    <ligand>
        <name>a divalent metal cation</name>
        <dbReference type="ChEBI" id="CHEBI:60240"/>
        <label>2</label>
    </ligand>
</feature>
<dbReference type="CDD" id="cd01310">
    <property type="entry name" value="TatD_DNAse"/>
    <property type="match status" value="1"/>
</dbReference>
<dbReference type="InterPro" id="IPR018228">
    <property type="entry name" value="DNase_TatD-rel_CS"/>
</dbReference>
<keyword evidence="5" id="KW-1185">Reference proteome</keyword>
<dbReference type="GO" id="GO:0004536">
    <property type="term" value="F:DNA nuclease activity"/>
    <property type="evidence" value="ECO:0007669"/>
    <property type="project" value="InterPro"/>
</dbReference>
<dbReference type="PIRSF" id="PIRSF005902">
    <property type="entry name" value="DNase_TatD"/>
    <property type="match status" value="1"/>
</dbReference>
<dbReference type="GO" id="GO:0046872">
    <property type="term" value="F:metal ion binding"/>
    <property type="evidence" value="ECO:0007669"/>
    <property type="project" value="UniProtKB-KW"/>
</dbReference>
<dbReference type="NCBIfam" id="TIGR00010">
    <property type="entry name" value="YchF/TatD family DNA exonuclease"/>
    <property type="match status" value="1"/>
</dbReference>
<feature type="binding site" evidence="3">
    <location>
        <position position="209"/>
    </location>
    <ligand>
        <name>a divalent metal cation</name>
        <dbReference type="ChEBI" id="CHEBI:60240"/>
        <label>1</label>
    </ligand>
</feature>
<feature type="binding site" evidence="3">
    <location>
        <position position="159"/>
    </location>
    <ligand>
        <name>a divalent metal cation</name>
        <dbReference type="ChEBI" id="CHEBI:60240"/>
        <label>2</label>
    </ligand>
</feature>
<evidence type="ECO:0000256" key="2">
    <source>
        <dbReference type="ARBA" id="ARBA00022801"/>
    </source>
</evidence>
<dbReference type="PANTHER" id="PTHR46124:SF2">
    <property type="entry name" value="D-AMINOACYL-TRNA DEACYLASE"/>
    <property type="match status" value="1"/>
</dbReference>
<dbReference type="AlphaFoldDB" id="A0AAE3LHN5"/>
<sequence length="265" mass="30111">MKNIFDSHCHYDDHAFDEDRYEVLDRLLCDPDSPVDKVCHAATDERSSLFGIETAKKYENFYTSVGFHPECMDTLPENYMQVLDELYLKACSTHKLVAVGEIGLDYHYEGYDKERQIKLFDKQVEYAVKKSLPVIVHCREATQDCLDVLNKYAPSGVVHCFSGSAETAEIVLGLGMYIGFTGALAFKNAKKARRALEVVPMDRLLLETDCPYMAPPPYRGQRCESPMIEEVAKVVAEIKKLDPQEVLDITNRNACRLFGIEYEKG</sequence>
<dbReference type="InterPro" id="IPR001130">
    <property type="entry name" value="TatD-like"/>
</dbReference>
<dbReference type="Pfam" id="PF01026">
    <property type="entry name" value="TatD_DNase"/>
    <property type="match status" value="1"/>
</dbReference>
<name>A0AAE3LHN5_9FIRM</name>
<dbReference type="InterPro" id="IPR032466">
    <property type="entry name" value="Metal_Hydrolase"/>
</dbReference>
<keyword evidence="1 3" id="KW-0479">Metal-binding</keyword>
<organism evidence="4 5">
    <name type="scientific">Hominimerdicola aceti</name>
    <dbReference type="NCBI Taxonomy" id="2981726"/>
    <lineage>
        <taxon>Bacteria</taxon>
        <taxon>Bacillati</taxon>
        <taxon>Bacillota</taxon>
        <taxon>Clostridia</taxon>
        <taxon>Eubacteriales</taxon>
        <taxon>Oscillospiraceae</taxon>
        <taxon>Hominimerdicola</taxon>
    </lineage>
</organism>